<dbReference type="SUPFAM" id="SSF53098">
    <property type="entry name" value="Ribonuclease H-like"/>
    <property type="match status" value="1"/>
</dbReference>
<evidence type="ECO:0000256" key="2">
    <source>
        <dbReference type="ARBA" id="ARBA00022801"/>
    </source>
</evidence>
<dbReference type="SMART" id="SM00479">
    <property type="entry name" value="EXOIII"/>
    <property type="match status" value="1"/>
</dbReference>
<sequence length="250" mass="27947">MSDATIRGPVAGSDRGPFGNRKPWPERYRELADQARDPRLQAFYRTGCPAADTPIAEVPLVALDFETTGLDAEWDSIVSIGLVPFTLAAIRPGEGQHWLVKPKKSLSRTSVTIHGITHSDLQQAPDIGERFGELLSALAGRVPVVHYRGIEQPFLNAALQWRLQESIQFPVLDTMEIEAHLHPDRQPALWQRLLGKKPVSIRLADSRRRYNLPHYASHNAMVDALATAELLQAQIQHHFSPQTPIGDLWL</sequence>
<dbReference type="InterPro" id="IPR012337">
    <property type="entry name" value="RNaseH-like_sf"/>
</dbReference>
<dbReference type="InterPro" id="IPR036397">
    <property type="entry name" value="RNaseH_sf"/>
</dbReference>
<evidence type="ECO:0000256" key="1">
    <source>
        <dbReference type="ARBA" id="ARBA00022722"/>
    </source>
</evidence>
<feature type="domain" description="Exonuclease" evidence="5">
    <location>
        <begin position="59"/>
        <end position="240"/>
    </location>
</feature>
<evidence type="ECO:0000256" key="4">
    <source>
        <dbReference type="SAM" id="MobiDB-lite"/>
    </source>
</evidence>
<evidence type="ECO:0000313" key="7">
    <source>
        <dbReference type="Proteomes" id="UP000231409"/>
    </source>
</evidence>
<dbReference type="Gene3D" id="3.30.420.10">
    <property type="entry name" value="Ribonuclease H-like superfamily/Ribonuclease H"/>
    <property type="match status" value="1"/>
</dbReference>
<keyword evidence="3" id="KW-0269">Exonuclease</keyword>
<protein>
    <submittedName>
        <fullName evidence="6">DNA polymerase III subunit epsilon</fullName>
    </submittedName>
</protein>
<reference evidence="6 7" key="1">
    <citation type="submission" date="2017-09" db="EMBL/GenBank/DDBJ databases">
        <title>The draft genome sequences of Marinobacter sp. PWS21.</title>
        <authorList>
            <person name="Cao J."/>
        </authorList>
    </citation>
    <scope>NUCLEOTIDE SEQUENCE [LARGE SCALE GENOMIC DNA]</scope>
    <source>
        <strain evidence="6 7">PWS21</strain>
    </source>
</reference>
<dbReference type="PANTHER" id="PTHR30231:SF4">
    <property type="entry name" value="PROTEIN NEN2"/>
    <property type="match status" value="1"/>
</dbReference>
<accession>A0A2G1ULR7</accession>
<dbReference type="GO" id="GO:0006259">
    <property type="term" value="P:DNA metabolic process"/>
    <property type="evidence" value="ECO:0007669"/>
    <property type="project" value="UniProtKB-ARBA"/>
</dbReference>
<dbReference type="Proteomes" id="UP000231409">
    <property type="component" value="Unassembled WGS sequence"/>
</dbReference>
<dbReference type="NCBIfam" id="NF006602">
    <property type="entry name" value="PRK09146.1"/>
    <property type="match status" value="1"/>
</dbReference>
<comment type="caution">
    <text evidence="6">The sequence shown here is derived from an EMBL/GenBank/DDBJ whole genome shotgun (WGS) entry which is preliminary data.</text>
</comment>
<name>A0A2G1ULR7_9GAMM</name>
<dbReference type="GO" id="GO:0008408">
    <property type="term" value="F:3'-5' exonuclease activity"/>
    <property type="evidence" value="ECO:0007669"/>
    <property type="project" value="TreeGrafter"/>
</dbReference>
<proteinExistence type="predicted"/>
<gene>
    <name evidence="6" type="ORF">CLH61_09650</name>
</gene>
<evidence type="ECO:0000259" key="5">
    <source>
        <dbReference type="SMART" id="SM00479"/>
    </source>
</evidence>
<dbReference type="AlphaFoldDB" id="A0A2G1ULR7"/>
<evidence type="ECO:0000256" key="3">
    <source>
        <dbReference type="ARBA" id="ARBA00022839"/>
    </source>
</evidence>
<keyword evidence="2" id="KW-0378">Hydrolase</keyword>
<dbReference type="RefSeq" id="WP_099614500.1">
    <property type="nucleotide sequence ID" value="NZ_KZ319370.1"/>
</dbReference>
<dbReference type="EMBL" id="NTFH01000007">
    <property type="protein sequence ID" value="PHQ15375.1"/>
    <property type="molecule type" value="Genomic_DNA"/>
</dbReference>
<dbReference type="InterPro" id="IPR013520">
    <property type="entry name" value="Ribonucl_H"/>
</dbReference>
<keyword evidence="7" id="KW-1185">Reference proteome</keyword>
<feature type="region of interest" description="Disordered" evidence="4">
    <location>
        <begin position="1"/>
        <end position="24"/>
    </location>
</feature>
<keyword evidence="1" id="KW-0540">Nuclease</keyword>
<dbReference type="PANTHER" id="PTHR30231">
    <property type="entry name" value="DNA POLYMERASE III SUBUNIT EPSILON"/>
    <property type="match status" value="1"/>
</dbReference>
<dbReference type="Pfam" id="PF00929">
    <property type="entry name" value="RNase_T"/>
    <property type="match status" value="1"/>
</dbReference>
<organism evidence="6 7">
    <name type="scientific">Marinobacter profundi</name>
    <dbReference type="NCBI Taxonomy" id="2666256"/>
    <lineage>
        <taxon>Bacteria</taxon>
        <taxon>Pseudomonadati</taxon>
        <taxon>Pseudomonadota</taxon>
        <taxon>Gammaproteobacteria</taxon>
        <taxon>Pseudomonadales</taxon>
        <taxon>Marinobacteraceae</taxon>
        <taxon>Marinobacter</taxon>
    </lineage>
</organism>
<dbReference type="GO" id="GO:0005829">
    <property type="term" value="C:cytosol"/>
    <property type="evidence" value="ECO:0007669"/>
    <property type="project" value="TreeGrafter"/>
</dbReference>
<evidence type="ECO:0000313" key="6">
    <source>
        <dbReference type="EMBL" id="PHQ15375.1"/>
    </source>
</evidence>
<dbReference type="CDD" id="cd06127">
    <property type="entry name" value="DEDDh"/>
    <property type="match status" value="1"/>
</dbReference>
<dbReference type="GO" id="GO:0003676">
    <property type="term" value="F:nucleic acid binding"/>
    <property type="evidence" value="ECO:0007669"/>
    <property type="project" value="InterPro"/>
</dbReference>